<dbReference type="RefSeq" id="WP_168015945.1">
    <property type="nucleotide sequence ID" value="NZ_JAATEP010000032.1"/>
</dbReference>
<dbReference type="SUPFAM" id="SSF46689">
    <property type="entry name" value="Homeodomain-like"/>
    <property type="match status" value="1"/>
</dbReference>
<keyword evidence="7" id="KW-1185">Reference proteome</keyword>
<dbReference type="EMBL" id="JAATEP010000032">
    <property type="protein sequence ID" value="NJP94799.1"/>
    <property type="molecule type" value="Genomic_DNA"/>
</dbReference>
<proteinExistence type="predicted"/>
<organism evidence="6 7">
    <name type="scientific">Nonomuraea composti</name>
    <dbReference type="NCBI Taxonomy" id="2720023"/>
    <lineage>
        <taxon>Bacteria</taxon>
        <taxon>Bacillati</taxon>
        <taxon>Actinomycetota</taxon>
        <taxon>Actinomycetes</taxon>
        <taxon>Streptosporangiales</taxon>
        <taxon>Streptosporangiaceae</taxon>
        <taxon>Nonomuraea</taxon>
    </lineage>
</organism>
<dbReference type="PROSITE" id="PS50977">
    <property type="entry name" value="HTH_TETR_2"/>
    <property type="match status" value="1"/>
</dbReference>
<protein>
    <submittedName>
        <fullName evidence="6">TetR family transcriptional regulator</fullName>
    </submittedName>
</protein>
<dbReference type="PANTHER" id="PTHR30055:SF234">
    <property type="entry name" value="HTH-TYPE TRANSCRIPTIONAL REGULATOR BETI"/>
    <property type="match status" value="1"/>
</dbReference>
<dbReference type="PANTHER" id="PTHR30055">
    <property type="entry name" value="HTH-TYPE TRANSCRIPTIONAL REGULATOR RUTR"/>
    <property type="match status" value="1"/>
</dbReference>
<name>A0ABX1BEG5_9ACTN</name>
<dbReference type="PRINTS" id="PR00455">
    <property type="entry name" value="HTHTETR"/>
</dbReference>
<dbReference type="SUPFAM" id="SSF48498">
    <property type="entry name" value="Tetracyclin repressor-like, C-terminal domain"/>
    <property type="match status" value="1"/>
</dbReference>
<dbReference type="InterPro" id="IPR009057">
    <property type="entry name" value="Homeodomain-like_sf"/>
</dbReference>
<dbReference type="InterPro" id="IPR050109">
    <property type="entry name" value="HTH-type_TetR-like_transc_reg"/>
</dbReference>
<comment type="caution">
    <text evidence="6">The sequence shown here is derived from an EMBL/GenBank/DDBJ whole genome shotgun (WGS) entry which is preliminary data.</text>
</comment>
<gene>
    <name evidence="6" type="ORF">HCN51_36105</name>
</gene>
<feature type="domain" description="HTH tetR-type" evidence="5">
    <location>
        <begin position="18"/>
        <end position="78"/>
    </location>
</feature>
<keyword evidence="2 4" id="KW-0238">DNA-binding</keyword>
<evidence type="ECO:0000313" key="6">
    <source>
        <dbReference type="EMBL" id="NJP94799.1"/>
    </source>
</evidence>
<dbReference type="InterPro" id="IPR036271">
    <property type="entry name" value="Tet_transcr_reg_TetR-rel_C_sf"/>
</dbReference>
<keyword evidence="3" id="KW-0804">Transcription</keyword>
<evidence type="ECO:0000313" key="7">
    <source>
        <dbReference type="Proteomes" id="UP000696294"/>
    </source>
</evidence>
<feature type="DNA-binding region" description="H-T-H motif" evidence="4">
    <location>
        <begin position="41"/>
        <end position="60"/>
    </location>
</feature>
<reference evidence="6 7" key="1">
    <citation type="submission" date="2020-03" db="EMBL/GenBank/DDBJ databases">
        <title>WGS of actinomycetes isolated from Thailand.</title>
        <authorList>
            <person name="Thawai C."/>
        </authorList>
    </citation>
    <scope>NUCLEOTIDE SEQUENCE [LARGE SCALE GENOMIC DNA]</scope>
    <source>
        <strain evidence="6 7">FMUSA5-5</strain>
    </source>
</reference>
<evidence type="ECO:0000256" key="3">
    <source>
        <dbReference type="ARBA" id="ARBA00023163"/>
    </source>
</evidence>
<accession>A0ABX1BEG5</accession>
<dbReference type="Proteomes" id="UP000696294">
    <property type="component" value="Unassembled WGS sequence"/>
</dbReference>
<dbReference type="Pfam" id="PF00440">
    <property type="entry name" value="TetR_N"/>
    <property type="match status" value="1"/>
</dbReference>
<dbReference type="Gene3D" id="1.10.357.10">
    <property type="entry name" value="Tetracycline Repressor, domain 2"/>
    <property type="match status" value="1"/>
</dbReference>
<evidence type="ECO:0000256" key="4">
    <source>
        <dbReference type="PROSITE-ProRule" id="PRU00335"/>
    </source>
</evidence>
<evidence type="ECO:0000259" key="5">
    <source>
        <dbReference type="PROSITE" id="PS50977"/>
    </source>
</evidence>
<evidence type="ECO:0000256" key="1">
    <source>
        <dbReference type="ARBA" id="ARBA00023015"/>
    </source>
</evidence>
<sequence>MTDERKRRPGRPRRDEGQDTRQLLLDAALELFALKGYAATSVREIAKQAEVHDSAIYFHFANKDALYTALFEQMGPPSLEALCPDLDAMASTAPDQAIRELVDRLFEVWSSPRGRRFARVIQRDGSGQDGVRGLHTAIEAAKHRLAGPFKAWQAAGLLRADQPPEQLVWELMAPLDTIWFLRLPPDASDEELIGARSLVEAHLDYFLTCTMTKEATS</sequence>
<dbReference type="InterPro" id="IPR001647">
    <property type="entry name" value="HTH_TetR"/>
</dbReference>
<evidence type="ECO:0000256" key="2">
    <source>
        <dbReference type="ARBA" id="ARBA00023125"/>
    </source>
</evidence>
<keyword evidence="1" id="KW-0805">Transcription regulation</keyword>